<dbReference type="OrthoDB" id="9765084at2"/>
<evidence type="ECO:0000256" key="5">
    <source>
        <dbReference type="ARBA" id="ARBA00034521"/>
    </source>
</evidence>
<organism evidence="11 12">
    <name type="scientific">Desulfomonile tiedjei (strain ATCC 49306 / DSM 6799 / DCB-1)</name>
    <dbReference type="NCBI Taxonomy" id="706587"/>
    <lineage>
        <taxon>Bacteria</taxon>
        <taxon>Pseudomonadati</taxon>
        <taxon>Thermodesulfobacteriota</taxon>
        <taxon>Desulfomonilia</taxon>
        <taxon>Desulfomonilales</taxon>
        <taxon>Desulfomonilaceae</taxon>
        <taxon>Desulfomonile</taxon>
    </lineage>
</organism>
<dbReference type="CDD" id="cd02440">
    <property type="entry name" value="AdoMet_MTases"/>
    <property type="match status" value="1"/>
</dbReference>
<dbReference type="InterPro" id="IPR025714">
    <property type="entry name" value="Methyltranfer_dom"/>
</dbReference>
<dbReference type="Proteomes" id="UP000006055">
    <property type="component" value="Chromosome"/>
</dbReference>
<evidence type="ECO:0000256" key="3">
    <source>
        <dbReference type="ARBA" id="ARBA00022691"/>
    </source>
</evidence>
<dbReference type="InterPro" id="IPR004033">
    <property type="entry name" value="UbiE/COQ5_MeTrFase"/>
</dbReference>
<evidence type="ECO:0000256" key="8">
    <source>
        <dbReference type="ARBA" id="ARBA00047943"/>
    </source>
</evidence>
<dbReference type="AlphaFoldDB" id="I4C0B5"/>
<evidence type="ECO:0000256" key="1">
    <source>
        <dbReference type="ARBA" id="ARBA00022428"/>
    </source>
</evidence>
<gene>
    <name evidence="11" type="ordered locus">Desti_0262</name>
</gene>
<comment type="catalytic activity">
    <reaction evidence="7">
        <text>arsenic triglutathione + [thioredoxin]-dithiol + S-adenosyl-L-methionine + 2 H2O = methylarsonous acid + [thioredoxin]-disulfide + 3 glutathione + S-adenosyl-L-homocysteine + H(+)</text>
        <dbReference type="Rhea" id="RHEA:69460"/>
        <dbReference type="Rhea" id="RHEA-COMP:10698"/>
        <dbReference type="Rhea" id="RHEA-COMP:10700"/>
        <dbReference type="ChEBI" id="CHEBI:15377"/>
        <dbReference type="ChEBI" id="CHEBI:15378"/>
        <dbReference type="ChEBI" id="CHEBI:17826"/>
        <dbReference type="ChEBI" id="CHEBI:29950"/>
        <dbReference type="ChEBI" id="CHEBI:50058"/>
        <dbReference type="ChEBI" id="CHEBI:57856"/>
        <dbReference type="ChEBI" id="CHEBI:57925"/>
        <dbReference type="ChEBI" id="CHEBI:59789"/>
        <dbReference type="ChEBI" id="CHEBI:183640"/>
        <dbReference type="EC" id="2.1.1.137"/>
    </reaction>
</comment>
<dbReference type="SUPFAM" id="SSF53335">
    <property type="entry name" value="S-adenosyl-L-methionine-dependent methyltransferases"/>
    <property type="match status" value="1"/>
</dbReference>
<evidence type="ECO:0000256" key="2">
    <source>
        <dbReference type="ARBA" id="ARBA00022679"/>
    </source>
</evidence>
<evidence type="ECO:0000256" key="6">
    <source>
        <dbReference type="ARBA" id="ARBA00034545"/>
    </source>
</evidence>
<dbReference type="PROSITE" id="PS51608">
    <property type="entry name" value="SAM_MT_UBIE"/>
    <property type="match status" value="1"/>
</dbReference>
<feature type="domain" description="Methyltransferase" evidence="10">
    <location>
        <begin position="75"/>
        <end position="195"/>
    </location>
</feature>
<comment type="catalytic activity">
    <reaction evidence="9">
        <text>arsenic triglutathione + 3 [thioredoxin]-dithiol + 3 S-adenosyl-L-methionine = trimethylarsine + 3 [thioredoxin]-disulfide + 3 glutathione + 3 S-adenosyl-L-homocysteine + 3 H(+)</text>
        <dbReference type="Rhea" id="RHEA:69432"/>
        <dbReference type="Rhea" id="RHEA-COMP:10698"/>
        <dbReference type="Rhea" id="RHEA-COMP:10700"/>
        <dbReference type="ChEBI" id="CHEBI:15378"/>
        <dbReference type="ChEBI" id="CHEBI:27130"/>
        <dbReference type="ChEBI" id="CHEBI:29950"/>
        <dbReference type="ChEBI" id="CHEBI:50058"/>
        <dbReference type="ChEBI" id="CHEBI:57856"/>
        <dbReference type="ChEBI" id="CHEBI:57925"/>
        <dbReference type="ChEBI" id="CHEBI:59789"/>
        <dbReference type="ChEBI" id="CHEBI:183640"/>
        <dbReference type="EC" id="2.1.1.137"/>
    </reaction>
</comment>
<keyword evidence="2" id="KW-0808">Transferase</keyword>
<keyword evidence="11" id="KW-0489">Methyltransferase</keyword>
<keyword evidence="12" id="KW-1185">Reference proteome</keyword>
<comment type="similarity">
    <text evidence="4">Belongs to the methyltransferase superfamily. Arsenite methyltransferase family.</text>
</comment>
<dbReference type="InterPro" id="IPR029063">
    <property type="entry name" value="SAM-dependent_MTases_sf"/>
</dbReference>
<evidence type="ECO:0000313" key="12">
    <source>
        <dbReference type="Proteomes" id="UP000006055"/>
    </source>
</evidence>
<dbReference type="PANTHER" id="PTHR43675:SF8">
    <property type="entry name" value="ARSENITE METHYLTRANSFERASE"/>
    <property type="match status" value="1"/>
</dbReference>
<evidence type="ECO:0000313" key="11">
    <source>
        <dbReference type="EMBL" id="AFM23006.1"/>
    </source>
</evidence>
<dbReference type="PANTHER" id="PTHR43675">
    <property type="entry name" value="ARSENITE METHYLTRANSFERASE"/>
    <property type="match status" value="1"/>
</dbReference>
<sequence>MKYGFTAEDRKKIEEGVREKYSKVAVNPDGLFSYPTGREGLAALKYDPDILGSLPEAVLDSFCGVGNPFSTGAITPGESVLDIGCGGGTDALVAAIMTGPTGRVVGIDLSSEMLGRAWENLSRTDLKNVSFQECSAEDLPFRDADFDVVISSGAFNLIPDKPKALKEVLRVLKPGGHLVVADQVLTGPLSEDVKARIDNWSG</sequence>
<keyword evidence="11" id="KW-0830">Ubiquinone</keyword>
<evidence type="ECO:0000256" key="9">
    <source>
        <dbReference type="ARBA" id="ARBA00048428"/>
    </source>
</evidence>
<dbReference type="KEGG" id="dti:Desti_0262"/>
<dbReference type="HOGENOM" id="CLU_052868_4_0_7"/>
<keyword evidence="3" id="KW-0949">S-adenosyl-L-methionine</keyword>
<reference evidence="12" key="1">
    <citation type="submission" date="2012-06" db="EMBL/GenBank/DDBJ databases">
        <title>Complete sequence of chromosome of Desulfomonile tiedjei DSM 6799.</title>
        <authorList>
            <person name="Lucas S."/>
            <person name="Copeland A."/>
            <person name="Lapidus A."/>
            <person name="Glavina del Rio T."/>
            <person name="Dalin E."/>
            <person name="Tice H."/>
            <person name="Bruce D."/>
            <person name="Goodwin L."/>
            <person name="Pitluck S."/>
            <person name="Peters L."/>
            <person name="Ovchinnikova G."/>
            <person name="Zeytun A."/>
            <person name="Lu M."/>
            <person name="Kyrpides N."/>
            <person name="Mavromatis K."/>
            <person name="Ivanova N."/>
            <person name="Brettin T."/>
            <person name="Detter J.C."/>
            <person name="Han C."/>
            <person name="Larimer F."/>
            <person name="Land M."/>
            <person name="Hauser L."/>
            <person name="Markowitz V."/>
            <person name="Cheng J.-F."/>
            <person name="Hugenholtz P."/>
            <person name="Woyke T."/>
            <person name="Wu D."/>
            <person name="Spring S."/>
            <person name="Schroeder M."/>
            <person name="Brambilla E."/>
            <person name="Klenk H.-P."/>
            <person name="Eisen J.A."/>
        </authorList>
    </citation>
    <scope>NUCLEOTIDE SEQUENCE [LARGE SCALE GENOMIC DNA]</scope>
    <source>
        <strain evidence="12">ATCC 49306 / DSM 6799 / DCB-1</strain>
    </source>
</reference>
<dbReference type="GO" id="GO:0032259">
    <property type="term" value="P:methylation"/>
    <property type="evidence" value="ECO:0007669"/>
    <property type="project" value="UniProtKB-KW"/>
</dbReference>
<dbReference type="EMBL" id="CP003360">
    <property type="protein sequence ID" value="AFM23006.1"/>
    <property type="molecule type" value="Genomic_DNA"/>
</dbReference>
<dbReference type="GO" id="GO:0030791">
    <property type="term" value="F:arsenite methyltransferase activity"/>
    <property type="evidence" value="ECO:0007669"/>
    <property type="project" value="UniProtKB-EC"/>
</dbReference>
<dbReference type="GO" id="GO:0009234">
    <property type="term" value="P:menaquinone biosynthetic process"/>
    <property type="evidence" value="ECO:0007669"/>
    <property type="project" value="UniProtKB-KW"/>
</dbReference>
<proteinExistence type="inferred from homology"/>
<dbReference type="STRING" id="706587.Desti_0262"/>
<dbReference type="eggNOG" id="COG2226">
    <property type="taxonomic scope" value="Bacteria"/>
</dbReference>
<keyword evidence="1" id="KW-0474">Menaquinone biosynthesis</keyword>
<dbReference type="Pfam" id="PF13847">
    <property type="entry name" value="Methyltransf_31"/>
    <property type="match status" value="1"/>
</dbReference>
<evidence type="ECO:0000259" key="10">
    <source>
        <dbReference type="Pfam" id="PF13847"/>
    </source>
</evidence>
<evidence type="ECO:0000256" key="4">
    <source>
        <dbReference type="ARBA" id="ARBA00034487"/>
    </source>
</evidence>
<dbReference type="InterPro" id="IPR026669">
    <property type="entry name" value="Arsenite_MeTrfase-like"/>
</dbReference>
<accession>I4C0B5</accession>
<dbReference type="Gene3D" id="3.40.50.150">
    <property type="entry name" value="Vaccinia Virus protein VP39"/>
    <property type="match status" value="1"/>
</dbReference>
<dbReference type="EC" id="2.1.1.137" evidence="5"/>
<comment type="catalytic activity">
    <reaction evidence="8">
        <text>arsenic triglutathione + 2 [thioredoxin]-dithiol + 2 S-adenosyl-L-methionine + H2O = dimethylarsinous acid + 2 [thioredoxin]-disulfide + 3 glutathione + 2 S-adenosyl-L-homocysteine + 2 H(+)</text>
        <dbReference type="Rhea" id="RHEA:69464"/>
        <dbReference type="Rhea" id="RHEA-COMP:10698"/>
        <dbReference type="Rhea" id="RHEA-COMP:10700"/>
        <dbReference type="ChEBI" id="CHEBI:15377"/>
        <dbReference type="ChEBI" id="CHEBI:15378"/>
        <dbReference type="ChEBI" id="CHEBI:23808"/>
        <dbReference type="ChEBI" id="CHEBI:29950"/>
        <dbReference type="ChEBI" id="CHEBI:50058"/>
        <dbReference type="ChEBI" id="CHEBI:57856"/>
        <dbReference type="ChEBI" id="CHEBI:57925"/>
        <dbReference type="ChEBI" id="CHEBI:59789"/>
        <dbReference type="ChEBI" id="CHEBI:183640"/>
        <dbReference type="EC" id="2.1.1.137"/>
    </reaction>
</comment>
<evidence type="ECO:0000256" key="7">
    <source>
        <dbReference type="ARBA" id="ARBA00047941"/>
    </source>
</evidence>
<protein>
    <recommendedName>
        <fullName evidence="6">Arsenite methyltransferase</fullName>
        <ecNumber evidence="5">2.1.1.137</ecNumber>
    </recommendedName>
</protein>
<name>I4C0B5_DESTA</name>